<dbReference type="EMBL" id="LHZT01000100">
    <property type="protein sequence ID" value="KXV59820.1"/>
    <property type="molecule type" value="Genomic_DNA"/>
</dbReference>
<name>A0A149U366_9PROT</name>
<dbReference type="Proteomes" id="UP000075411">
    <property type="component" value="Unassembled WGS sequence"/>
</dbReference>
<evidence type="ECO:0000313" key="1">
    <source>
        <dbReference type="EMBL" id="KXV59820.1"/>
    </source>
</evidence>
<accession>A0A149U366</accession>
<organism evidence="1 2">
    <name type="scientific">Acetobacter tropicalis</name>
    <dbReference type="NCBI Taxonomy" id="104102"/>
    <lineage>
        <taxon>Bacteria</taxon>
        <taxon>Pseudomonadati</taxon>
        <taxon>Pseudomonadota</taxon>
        <taxon>Alphaproteobacteria</taxon>
        <taxon>Acetobacterales</taxon>
        <taxon>Acetobacteraceae</taxon>
        <taxon>Acetobacter</taxon>
    </lineage>
</organism>
<gene>
    <name evidence="1" type="ORF">AD947_03285</name>
</gene>
<sequence>MGMLRSLVLTFSRLPRLAQIGGGVAALAVVGAGVSSLAGRSGDEVAIRTVLAAHQAIDTRSCLTFRFAPGLNFESWAGRQFWMASTSWTAPDRHPFIFYAGPADDTAPEIVTDLTHRGVLERRLVPVSFLSGGVASAAIYTTPRNDPDFSYELVQPNFMARGSPLGTLAWPNSVSVARGNGPQQSLYLLHPYLISQVSGVCVGLHLTTITDIKPHDRDWAGRDVMTATAVYRSDGLKDWMQSPVFRRTIGSFQDLENGKDIRHRLVFHRGPKGLELVGNQEEQ</sequence>
<evidence type="ECO:0000313" key="2">
    <source>
        <dbReference type="Proteomes" id="UP000075411"/>
    </source>
</evidence>
<dbReference type="PATRIC" id="fig|104102.12.peg.3370"/>
<dbReference type="AlphaFoldDB" id="A0A149U366"/>
<proteinExistence type="predicted"/>
<reference evidence="1 2" key="1">
    <citation type="submission" date="2015-06" db="EMBL/GenBank/DDBJ databases">
        <title>Improved classification and identification of acetic acid bacteria using matrix-assisted laser desorption/ionization time-of-flight mass spectrometry; Gluconobacter nephelii and Gluconobacter uchimurae are later heterotypic synonyms of Gluconobacter japonicus and Gluconobacter oxydans, respectively.</title>
        <authorList>
            <person name="Li L."/>
            <person name="Cleenwerck I."/>
            <person name="De Vuyst L."/>
            <person name="Vandamme P."/>
        </authorList>
    </citation>
    <scope>NUCLEOTIDE SEQUENCE [LARGE SCALE GENOMIC DNA]</scope>
    <source>
        <strain evidence="1 2">LMG 1663</strain>
    </source>
</reference>
<protein>
    <submittedName>
        <fullName evidence="1">Uncharacterized protein</fullName>
    </submittedName>
</protein>
<comment type="caution">
    <text evidence="1">The sequence shown here is derived from an EMBL/GenBank/DDBJ whole genome shotgun (WGS) entry which is preliminary data.</text>
</comment>